<dbReference type="Proteomes" id="UP000189339">
    <property type="component" value="Unassembled WGS sequence"/>
</dbReference>
<keyword evidence="1" id="KW-0472">Membrane</keyword>
<keyword evidence="1" id="KW-1133">Transmembrane helix</keyword>
<dbReference type="OrthoDB" id="7376558at2"/>
<evidence type="ECO:0000313" key="2">
    <source>
        <dbReference type="EMBL" id="ONF43533.1"/>
    </source>
</evidence>
<evidence type="ECO:0000313" key="3">
    <source>
        <dbReference type="Proteomes" id="UP000189339"/>
    </source>
</evidence>
<dbReference type="AlphaFoldDB" id="A0A1V2DSE5"/>
<organism evidence="2 3">
    <name type="scientific">Marinobacter lutaoensis</name>
    <dbReference type="NCBI Taxonomy" id="135739"/>
    <lineage>
        <taxon>Bacteria</taxon>
        <taxon>Pseudomonadati</taxon>
        <taxon>Pseudomonadota</taxon>
        <taxon>Gammaproteobacteria</taxon>
        <taxon>Pseudomonadales</taxon>
        <taxon>Marinobacteraceae</taxon>
        <taxon>Marinobacter</taxon>
    </lineage>
</organism>
<dbReference type="STRING" id="135739.BTO32_12795"/>
<sequence>MASMKNALLGNRTLWRVLFALSVLAILVLATADTRFPLPSTPSDKLNHLLAFLELTLLARLGWPALQAFWLIPGLLAFGLAIEGVQANLPYRDFSLADLAADACGIGLGLLPWPIVREARKKGLRDSPNSV</sequence>
<comment type="caution">
    <text evidence="2">The sequence shown here is derived from an EMBL/GenBank/DDBJ whole genome shotgun (WGS) entry which is preliminary data.</text>
</comment>
<reference evidence="2 3" key="1">
    <citation type="submission" date="2016-12" db="EMBL/GenBank/DDBJ databases">
        <title>Marinobacter lutaoensis whole genome sequencing.</title>
        <authorList>
            <person name="Verma A."/>
            <person name="Krishnamurthi S."/>
        </authorList>
    </citation>
    <scope>NUCLEOTIDE SEQUENCE [LARGE SCALE GENOMIC DNA]</scope>
    <source>
        <strain evidence="2 3">T5054</strain>
    </source>
</reference>
<dbReference type="EMBL" id="MSCW01000007">
    <property type="protein sequence ID" value="ONF43533.1"/>
    <property type="molecule type" value="Genomic_DNA"/>
</dbReference>
<keyword evidence="1" id="KW-0812">Transmembrane</keyword>
<proteinExistence type="predicted"/>
<protein>
    <submittedName>
        <fullName evidence="2">Teicoplanin resistance protein VanZ</fullName>
    </submittedName>
</protein>
<dbReference type="PANTHER" id="PTHR28008:SF1">
    <property type="entry name" value="DOMAIN PROTEIN, PUTATIVE (AFU_ORTHOLOGUE AFUA_3G10980)-RELATED"/>
    <property type="match status" value="1"/>
</dbReference>
<dbReference type="PANTHER" id="PTHR28008">
    <property type="entry name" value="DOMAIN PROTEIN, PUTATIVE (AFU_ORTHOLOGUE AFUA_3G10980)-RELATED"/>
    <property type="match status" value="1"/>
</dbReference>
<keyword evidence="3" id="KW-1185">Reference proteome</keyword>
<accession>A0A1V2DSE5</accession>
<feature type="transmembrane region" description="Helical" evidence="1">
    <location>
        <begin position="61"/>
        <end position="82"/>
    </location>
</feature>
<name>A0A1V2DSE5_9GAMM</name>
<gene>
    <name evidence="2" type="ORF">BTO32_12795</name>
</gene>
<dbReference type="RefSeq" id="WP_076724999.1">
    <property type="nucleotide sequence ID" value="NZ_MSCW01000007.1"/>
</dbReference>
<evidence type="ECO:0000256" key="1">
    <source>
        <dbReference type="SAM" id="Phobius"/>
    </source>
</evidence>